<feature type="transmembrane region" description="Helical" evidence="7">
    <location>
        <begin position="238"/>
        <end position="259"/>
    </location>
</feature>
<keyword evidence="6 7" id="KW-0472">Membrane</keyword>
<evidence type="ECO:0000256" key="2">
    <source>
        <dbReference type="ARBA" id="ARBA00022448"/>
    </source>
</evidence>
<dbReference type="RefSeq" id="WP_016912505.1">
    <property type="nucleotide sequence ID" value="NZ_BMDF01000007.1"/>
</dbReference>
<dbReference type="GO" id="GO:0022857">
    <property type="term" value="F:transmembrane transporter activity"/>
    <property type="evidence" value="ECO:0007669"/>
    <property type="project" value="InterPro"/>
</dbReference>
<dbReference type="InterPro" id="IPR020846">
    <property type="entry name" value="MFS_dom"/>
</dbReference>
<evidence type="ECO:0000259" key="8">
    <source>
        <dbReference type="PROSITE" id="PS50850"/>
    </source>
</evidence>
<evidence type="ECO:0000256" key="1">
    <source>
        <dbReference type="ARBA" id="ARBA00004651"/>
    </source>
</evidence>
<feature type="transmembrane region" description="Helical" evidence="7">
    <location>
        <begin position="39"/>
        <end position="59"/>
    </location>
</feature>
<feature type="domain" description="Major facilitator superfamily (MFS) profile" evidence="8">
    <location>
        <begin position="5"/>
        <end position="381"/>
    </location>
</feature>
<feature type="transmembrane region" description="Helical" evidence="7">
    <location>
        <begin position="161"/>
        <end position="180"/>
    </location>
</feature>
<dbReference type="STRING" id="1167632.GCA_000286335_01823"/>
<reference evidence="9 10" key="1">
    <citation type="journal article" date="2016" name="Front. Microbiol.">
        <title>Comprehensive Phylogenetic Analysis of Bovine Non-aureus Staphylococci Species Based on Whole-Genome Sequencing.</title>
        <authorList>
            <person name="Naushad S."/>
            <person name="Barkema H.W."/>
            <person name="Luby C."/>
            <person name="Condas L.A."/>
            <person name="Nobrega D.B."/>
            <person name="Carson D.A."/>
            <person name="De Buck J."/>
        </authorList>
    </citation>
    <scope>NUCLEOTIDE SEQUENCE [LARGE SCALE GENOMIC DNA]</scope>
    <source>
        <strain evidence="9 10">SNUC 2204</strain>
    </source>
</reference>
<protein>
    <submittedName>
        <fullName evidence="9">MFS transporter</fullName>
    </submittedName>
</protein>
<dbReference type="SUPFAM" id="SSF103473">
    <property type="entry name" value="MFS general substrate transporter"/>
    <property type="match status" value="1"/>
</dbReference>
<organism evidence="9 10">
    <name type="scientific">Mammaliicoccus vitulinus</name>
    <dbReference type="NCBI Taxonomy" id="71237"/>
    <lineage>
        <taxon>Bacteria</taxon>
        <taxon>Bacillati</taxon>
        <taxon>Bacillota</taxon>
        <taxon>Bacilli</taxon>
        <taxon>Bacillales</taxon>
        <taxon>Staphylococcaceae</taxon>
        <taxon>Mammaliicoccus</taxon>
    </lineage>
</organism>
<feature type="transmembrane region" description="Helical" evidence="7">
    <location>
        <begin position="7"/>
        <end position="27"/>
    </location>
</feature>
<evidence type="ECO:0000256" key="6">
    <source>
        <dbReference type="ARBA" id="ARBA00023136"/>
    </source>
</evidence>
<feature type="transmembrane region" description="Helical" evidence="7">
    <location>
        <begin position="207"/>
        <end position="226"/>
    </location>
</feature>
<evidence type="ECO:0000256" key="7">
    <source>
        <dbReference type="SAM" id="Phobius"/>
    </source>
</evidence>
<dbReference type="PROSITE" id="PS50850">
    <property type="entry name" value="MFS"/>
    <property type="match status" value="1"/>
</dbReference>
<sequence>MSKARLITFMLSVFVVGMVELMIAGILTLMSKDLNVSEAIVGQLVTVYALTFAISGPILVKITKNVSPKTVLLISMAIFIIGNCIIAFSPNFTILVIGRILSSAAAAIIVVKILSLTVVYSSPSERGKMIGLVYTGFSAANVLGVPLGTKIGDLVGWRMSFIFISLVGVVALIMITFNVASNKIDTVESSQQNQGYKIIDKLEIIKYLSITFLILAANYVVVTYISPLLSIYGYDLNIVSIVLLVAGIGAIIGTSLGGYITDTLGSKKWLLISLSTYTVLMVIFESFLPILFITLIGVFAWNIVQWGSNPPIQIGIISQIEGDTSAAMSWNMSSLNAGIGAGSLLGGIFVSYFNVVSSLYVAAALSFVAFLICLTLKKQPKTQQAA</sequence>
<evidence type="ECO:0000313" key="9">
    <source>
        <dbReference type="EMBL" id="PTI28548.1"/>
    </source>
</evidence>
<feature type="transmembrane region" description="Helical" evidence="7">
    <location>
        <begin position="131"/>
        <end position="149"/>
    </location>
</feature>
<dbReference type="OrthoDB" id="337363at2"/>
<dbReference type="InterPro" id="IPR011701">
    <property type="entry name" value="MFS"/>
</dbReference>
<comment type="subcellular location">
    <subcellularLocation>
        <location evidence="1">Cell membrane</location>
        <topology evidence="1">Multi-pass membrane protein</topology>
    </subcellularLocation>
</comment>
<feature type="transmembrane region" description="Helical" evidence="7">
    <location>
        <begin position="271"/>
        <end position="301"/>
    </location>
</feature>
<dbReference type="CDD" id="cd17324">
    <property type="entry name" value="MFS_NepI_like"/>
    <property type="match status" value="1"/>
</dbReference>
<comment type="caution">
    <text evidence="9">The sequence shown here is derived from an EMBL/GenBank/DDBJ whole genome shotgun (WGS) entry which is preliminary data.</text>
</comment>
<gene>
    <name evidence="9" type="ORF">BU072_11080</name>
</gene>
<keyword evidence="2" id="KW-0813">Transport</keyword>
<evidence type="ECO:0000256" key="3">
    <source>
        <dbReference type="ARBA" id="ARBA00022475"/>
    </source>
</evidence>
<dbReference type="GeneID" id="64117338"/>
<dbReference type="InterPro" id="IPR036259">
    <property type="entry name" value="MFS_trans_sf"/>
</dbReference>
<keyword evidence="3" id="KW-1003">Cell membrane</keyword>
<dbReference type="AlphaFoldDB" id="A0A2T4PR91"/>
<dbReference type="PANTHER" id="PTHR43124">
    <property type="entry name" value="PURINE EFFLUX PUMP PBUE"/>
    <property type="match status" value="1"/>
</dbReference>
<keyword evidence="4 7" id="KW-0812">Transmembrane</keyword>
<evidence type="ECO:0000313" key="10">
    <source>
        <dbReference type="Proteomes" id="UP000241209"/>
    </source>
</evidence>
<dbReference type="GO" id="GO:0005886">
    <property type="term" value="C:plasma membrane"/>
    <property type="evidence" value="ECO:0007669"/>
    <property type="project" value="UniProtKB-SubCell"/>
</dbReference>
<dbReference type="Pfam" id="PF07690">
    <property type="entry name" value="MFS_1"/>
    <property type="match status" value="1"/>
</dbReference>
<dbReference type="Proteomes" id="UP000241209">
    <property type="component" value="Unassembled WGS sequence"/>
</dbReference>
<proteinExistence type="predicted"/>
<dbReference type="InterPro" id="IPR050189">
    <property type="entry name" value="MFS_Efflux_Transporters"/>
</dbReference>
<evidence type="ECO:0000256" key="5">
    <source>
        <dbReference type="ARBA" id="ARBA00022989"/>
    </source>
</evidence>
<feature type="transmembrane region" description="Helical" evidence="7">
    <location>
        <begin position="352"/>
        <end position="376"/>
    </location>
</feature>
<name>A0A2T4PR91_9STAP</name>
<keyword evidence="5 7" id="KW-1133">Transmembrane helix</keyword>
<feature type="transmembrane region" description="Helical" evidence="7">
    <location>
        <begin position="71"/>
        <end position="88"/>
    </location>
</feature>
<accession>A0A2T4PR91</accession>
<dbReference type="PANTHER" id="PTHR43124:SF8">
    <property type="entry name" value="INNER MEMBRANE TRANSPORT PROTEIN YDHP"/>
    <property type="match status" value="1"/>
</dbReference>
<feature type="transmembrane region" description="Helical" evidence="7">
    <location>
        <begin position="94"/>
        <end position="119"/>
    </location>
</feature>
<evidence type="ECO:0000256" key="4">
    <source>
        <dbReference type="ARBA" id="ARBA00022692"/>
    </source>
</evidence>
<dbReference type="EMBL" id="PZFK01000026">
    <property type="protein sequence ID" value="PTI28548.1"/>
    <property type="molecule type" value="Genomic_DNA"/>
</dbReference>
<dbReference type="Gene3D" id="1.20.1250.20">
    <property type="entry name" value="MFS general substrate transporter like domains"/>
    <property type="match status" value="2"/>
</dbReference>